<comment type="caution">
    <text evidence="1">The sequence shown here is derived from an EMBL/GenBank/DDBJ whole genome shotgun (WGS) entry which is preliminary data.</text>
</comment>
<dbReference type="AlphaFoldDB" id="A0A699ZKV1"/>
<accession>A0A699ZKV1</accession>
<proteinExistence type="predicted"/>
<evidence type="ECO:0000313" key="2">
    <source>
        <dbReference type="Proteomes" id="UP000485058"/>
    </source>
</evidence>
<feature type="non-terminal residue" evidence="1">
    <location>
        <position position="1"/>
    </location>
</feature>
<keyword evidence="2" id="KW-1185">Reference proteome</keyword>
<reference evidence="1 2" key="1">
    <citation type="submission" date="2020-02" db="EMBL/GenBank/DDBJ databases">
        <title>Draft genome sequence of Haematococcus lacustris strain NIES-144.</title>
        <authorList>
            <person name="Morimoto D."/>
            <person name="Nakagawa S."/>
            <person name="Yoshida T."/>
            <person name="Sawayama S."/>
        </authorList>
    </citation>
    <scope>NUCLEOTIDE SEQUENCE [LARGE SCALE GENOMIC DNA]</scope>
    <source>
        <strain evidence="1 2">NIES-144</strain>
    </source>
</reference>
<organism evidence="1 2">
    <name type="scientific">Haematococcus lacustris</name>
    <name type="common">Green alga</name>
    <name type="synonym">Haematococcus pluvialis</name>
    <dbReference type="NCBI Taxonomy" id="44745"/>
    <lineage>
        <taxon>Eukaryota</taxon>
        <taxon>Viridiplantae</taxon>
        <taxon>Chlorophyta</taxon>
        <taxon>core chlorophytes</taxon>
        <taxon>Chlorophyceae</taxon>
        <taxon>CS clade</taxon>
        <taxon>Chlamydomonadales</taxon>
        <taxon>Haematococcaceae</taxon>
        <taxon>Haematococcus</taxon>
    </lineage>
</organism>
<protein>
    <submittedName>
        <fullName evidence="1">Uncharacterized protein</fullName>
    </submittedName>
</protein>
<sequence length="85" mass="8842">MHVWCVCCAELRAEELVALSDVDALAHTISLLQAAQAHEQVELSLGLRDLSLAAAAGAAALQAQAQDLMAAAHAGVVQEQALLQQ</sequence>
<evidence type="ECO:0000313" key="1">
    <source>
        <dbReference type="EMBL" id="GFH20249.1"/>
    </source>
</evidence>
<dbReference type="Proteomes" id="UP000485058">
    <property type="component" value="Unassembled WGS sequence"/>
</dbReference>
<feature type="non-terminal residue" evidence="1">
    <location>
        <position position="85"/>
    </location>
</feature>
<gene>
    <name evidence="1" type="ORF">HaLaN_17339</name>
</gene>
<name>A0A699ZKV1_HAELA</name>
<dbReference type="EMBL" id="BLLF01001602">
    <property type="protein sequence ID" value="GFH20249.1"/>
    <property type="molecule type" value="Genomic_DNA"/>
</dbReference>